<dbReference type="InterPro" id="IPR005061">
    <property type="entry name" value="Ist1"/>
</dbReference>
<dbReference type="InterPro" id="IPR042277">
    <property type="entry name" value="IST1-like"/>
</dbReference>
<dbReference type="FunFam" id="1.20.1260.60:FF:000002">
    <property type="entry name" value="Vacuolar protein sorting-associated protein IST1"/>
    <property type="match status" value="1"/>
</dbReference>
<evidence type="ECO:0000313" key="4">
    <source>
        <dbReference type="Proteomes" id="UP001327560"/>
    </source>
</evidence>
<keyword evidence="4" id="KW-1185">Reference proteome</keyword>
<sequence length="435" mass="48423">MGKKLDYLLGRTSSRNLPKLRTLLGLTISRIAVLRNHRQLRRDQAHAEVARLLQLGHVDDALLRVEQAITEQDKLDAFLMVEQYSHLLTERFMLLDHKECPEELREAVSSLVFAAPRCADELPELEKVRGFFSSKYGKGFLSASPVNAKMVQKLSTQQPTLEAKQRVAKEIAAKKGIKLEFLEPSSEISEEQPETDKNHQHYNDVATAAQAAFESASFAALAARAAVELCRSDQSQDKGSDDDENKSGSQSSSETRNSKTVDVNESGDTRSSEKKINQDQNYFGSDSDEETKAKQVDFLQKERIREKLLKQMRRSSSSSSSSSDENEGGSMVSNVQRSAVYRGKSVLFDESKSMDGSTEKHGTWYLRSSYSRGDGTINGDKKNSSLHEGTEKMELISQAQGNHVENAWPGSANKMATCSLSSRKTPMSVRTRRGV</sequence>
<dbReference type="AlphaFoldDB" id="A0AAQ3QHZ0"/>
<evidence type="ECO:0008006" key="5">
    <source>
        <dbReference type="Google" id="ProtNLM"/>
    </source>
</evidence>
<proteinExistence type="inferred from homology"/>
<dbReference type="PANTHER" id="PTHR12161:SF16">
    <property type="entry name" value="REGULATOR OF VPS4 ACTIVITY IN THE MVB PATHWAY PROTEIN"/>
    <property type="match status" value="1"/>
</dbReference>
<feature type="compositionally biased region" description="Basic and acidic residues" evidence="2">
    <location>
        <begin position="267"/>
        <end position="277"/>
    </location>
</feature>
<dbReference type="EMBL" id="CP136895">
    <property type="protein sequence ID" value="WOL11894.1"/>
    <property type="molecule type" value="Genomic_DNA"/>
</dbReference>
<feature type="compositionally biased region" description="Polar residues" evidence="2">
    <location>
        <begin position="416"/>
        <end position="425"/>
    </location>
</feature>
<feature type="compositionally biased region" description="Basic and acidic residues" evidence="2">
    <location>
        <begin position="290"/>
        <end position="309"/>
    </location>
</feature>
<protein>
    <recommendedName>
        <fullName evidence="5">Regulator of Vps4 activity in the MVB pathway protein</fullName>
    </recommendedName>
</protein>
<organism evidence="3 4">
    <name type="scientific">Canna indica</name>
    <name type="common">Indian-shot</name>
    <dbReference type="NCBI Taxonomy" id="4628"/>
    <lineage>
        <taxon>Eukaryota</taxon>
        <taxon>Viridiplantae</taxon>
        <taxon>Streptophyta</taxon>
        <taxon>Embryophyta</taxon>
        <taxon>Tracheophyta</taxon>
        <taxon>Spermatophyta</taxon>
        <taxon>Magnoliopsida</taxon>
        <taxon>Liliopsida</taxon>
        <taxon>Zingiberales</taxon>
        <taxon>Cannaceae</taxon>
        <taxon>Canna</taxon>
    </lineage>
</organism>
<dbReference type="GO" id="GO:0015031">
    <property type="term" value="P:protein transport"/>
    <property type="evidence" value="ECO:0007669"/>
    <property type="project" value="InterPro"/>
</dbReference>
<name>A0AAQ3QHZ0_9LILI</name>
<feature type="region of interest" description="Disordered" evidence="2">
    <location>
        <begin position="233"/>
        <end position="337"/>
    </location>
</feature>
<accession>A0AAQ3QHZ0</accession>
<feature type="compositionally biased region" description="Polar residues" evidence="2">
    <location>
        <begin position="247"/>
        <end position="263"/>
    </location>
</feature>
<dbReference type="Gene3D" id="1.20.1260.60">
    <property type="entry name" value="Vacuolar protein sorting-associated protein Ist1"/>
    <property type="match status" value="1"/>
</dbReference>
<comment type="similarity">
    <text evidence="1">Belongs to the IST1 family.</text>
</comment>
<evidence type="ECO:0000256" key="2">
    <source>
        <dbReference type="SAM" id="MobiDB-lite"/>
    </source>
</evidence>
<dbReference type="Proteomes" id="UP001327560">
    <property type="component" value="Chromosome 6"/>
</dbReference>
<gene>
    <name evidence="3" type="ORF">Cni_G20658</name>
</gene>
<dbReference type="PANTHER" id="PTHR12161">
    <property type="entry name" value="IST1 FAMILY MEMBER"/>
    <property type="match status" value="1"/>
</dbReference>
<feature type="region of interest" description="Disordered" evidence="2">
    <location>
        <begin position="416"/>
        <end position="435"/>
    </location>
</feature>
<evidence type="ECO:0000313" key="3">
    <source>
        <dbReference type="EMBL" id="WOL11894.1"/>
    </source>
</evidence>
<dbReference type="Pfam" id="PF03398">
    <property type="entry name" value="Ist1"/>
    <property type="match status" value="1"/>
</dbReference>
<evidence type="ECO:0000256" key="1">
    <source>
        <dbReference type="ARBA" id="ARBA00005536"/>
    </source>
</evidence>
<reference evidence="3 4" key="1">
    <citation type="submission" date="2023-10" db="EMBL/GenBank/DDBJ databases">
        <title>Chromosome-scale genome assembly provides insights into flower coloration mechanisms of Canna indica.</title>
        <authorList>
            <person name="Li C."/>
        </authorList>
    </citation>
    <scope>NUCLEOTIDE SEQUENCE [LARGE SCALE GENOMIC DNA]</scope>
    <source>
        <tissue evidence="3">Flower</tissue>
    </source>
</reference>